<dbReference type="KEGG" id="fte:Fluta_1914"/>
<name>F2IJ43_FLUTR</name>
<dbReference type="Pfam" id="PF19573">
    <property type="entry name" value="DUF6089"/>
    <property type="match status" value="1"/>
</dbReference>
<reference evidence="2 3" key="1">
    <citation type="journal article" date="2011" name="Stand. Genomic Sci.">
        <title>Complete genome sequence of the gliding freshwater bacterium Fluviicola taffensis type strain (RW262).</title>
        <authorList>
            <person name="Woyke T."/>
            <person name="Chertkov O."/>
            <person name="Lapidus A."/>
            <person name="Nolan M."/>
            <person name="Lucas S."/>
            <person name="Del Rio T.G."/>
            <person name="Tice H."/>
            <person name="Cheng J.F."/>
            <person name="Tapia R."/>
            <person name="Han C."/>
            <person name="Goodwin L."/>
            <person name="Pitluck S."/>
            <person name="Liolios K."/>
            <person name="Pagani I."/>
            <person name="Ivanova N."/>
            <person name="Huntemann M."/>
            <person name="Mavromatis K."/>
            <person name="Mikhailova N."/>
            <person name="Pati A."/>
            <person name="Chen A."/>
            <person name="Palaniappan K."/>
            <person name="Land M."/>
            <person name="Hauser L."/>
            <person name="Brambilla E.M."/>
            <person name="Rohde M."/>
            <person name="Mwirichia R."/>
            <person name="Sikorski J."/>
            <person name="Tindall B.J."/>
            <person name="Goker M."/>
            <person name="Bristow J."/>
            <person name="Eisen J.A."/>
            <person name="Markowitz V."/>
            <person name="Hugenholtz P."/>
            <person name="Klenk H.P."/>
            <person name="Kyrpides N.C."/>
        </authorList>
    </citation>
    <scope>NUCLEOTIDE SEQUENCE [LARGE SCALE GENOMIC DNA]</scope>
    <source>
        <strain evidence="3">DSM 16823 / RW262 / RW262</strain>
    </source>
</reference>
<dbReference type="STRING" id="755732.Fluta_1914"/>
<dbReference type="InterPro" id="IPR011250">
    <property type="entry name" value="OMP/PagP_B-barrel"/>
</dbReference>
<gene>
    <name evidence="2" type="ordered locus">Fluta_1914</name>
</gene>
<dbReference type="SUPFAM" id="SSF56925">
    <property type="entry name" value="OMPA-like"/>
    <property type="match status" value="1"/>
</dbReference>
<dbReference type="HOGENOM" id="CLU_071588_0_0_10"/>
<sequence length="276" mass="30859" precursor="true">MQKGFLVLIIGILSSYSWGQKSHRHNALSLSEFGFMAGGSYYIGDLNQAHFKNTNIAGQLLYRYNINARLAYRANFTYGKIEGYDSQQRGDFFQNRNLSFQSDLFEFGTGIEVTYFPFEIGNKKYKGTAYLLAELSLTRINPKADYNGGLVELQPLGTEGQGTELADRKKYSRIQLGVPMAVGVRLSLSQNIALNIEYGIRFLFTDYLDDVGGYRYADPLLLAASNGPTSAALGNRSLDANRFAQRGNRATRDWYTFFGIGLMFRLGGKGSCPQPR</sequence>
<keyword evidence="3" id="KW-1185">Reference proteome</keyword>
<protein>
    <recommendedName>
        <fullName evidence="1">DUF6089 domain-containing protein</fullName>
    </recommendedName>
</protein>
<dbReference type="EMBL" id="CP002542">
    <property type="protein sequence ID" value="AEA43901.1"/>
    <property type="molecule type" value="Genomic_DNA"/>
</dbReference>
<dbReference type="Proteomes" id="UP000007463">
    <property type="component" value="Chromosome"/>
</dbReference>
<dbReference type="RefSeq" id="WP_013686671.1">
    <property type="nucleotide sequence ID" value="NC_015321.1"/>
</dbReference>
<dbReference type="eggNOG" id="COG3637">
    <property type="taxonomic scope" value="Bacteria"/>
</dbReference>
<reference evidence="3" key="2">
    <citation type="submission" date="2011-02" db="EMBL/GenBank/DDBJ databases">
        <title>The complete genome of Fluviicola taffensis DSM 16823.</title>
        <authorList>
            <consortium name="US DOE Joint Genome Institute (JGI-PGF)"/>
            <person name="Lucas S."/>
            <person name="Copeland A."/>
            <person name="Lapidus A."/>
            <person name="Bruce D."/>
            <person name="Goodwin L."/>
            <person name="Pitluck S."/>
            <person name="Kyrpides N."/>
            <person name="Mavromatis K."/>
            <person name="Ivanova N."/>
            <person name="Mikhailova N."/>
            <person name="Pagani I."/>
            <person name="Chertkov O."/>
            <person name="Detter J.C."/>
            <person name="Han C."/>
            <person name="Tapia R."/>
            <person name="Land M."/>
            <person name="Hauser L."/>
            <person name="Markowitz V."/>
            <person name="Cheng J.-F."/>
            <person name="Hugenholtz P."/>
            <person name="Woyke T."/>
            <person name="Wu D."/>
            <person name="Tindall B."/>
            <person name="Pomrenke H.G."/>
            <person name="Brambilla E."/>
            <person name="Klenk H.-P."/>
            <person name="Eisen J.A."/>
        </authorList>
    </citation>
    <scope>NUCLEOTIDE SEQUENCE [LARGE SCALE GENOMIC DNA]</scope>
    <source>
        <strain evidence="3">DSM 16823 / RW262 / RW262</strain>
    </source>
</reference>
<evidence type="ECO:0000259" key="1">
    <source>
        <dbReference type="Pfam" id="PF19573"/>
    </source>
</evidence>
<evidence type="ECO:0000313" key="2">
    <source>
        <dbReference type="EMBL" id="AEA43901.1"/>
    </source>
</evidence>
<dbReference type="InterPro" id="IPR045743">
    <property type="entry name" value="DUF6089"/>
</dbReference>
<accession>F2IJ43</accession>
<dbReference type="AlphaFoldDB" id="F2IJ43"/>
<proteinExistence type="predicted"/>
<dbReference type="OrthoDB" id="654178at2"/>
<organism evidence="2 3">
    <name type="scientific">Fluviicola taffensis (strain DSM 16823 / NCIMB 13979 / RW262)</name>
    <dbReference type="NCBI Taxonomy" id="755732"/>
    <lineage>
        <taxon>Bacteria</taxon>
        <taxon>Pseudomonadati</taxon>
        <taxon>Bacteroidota</taxon>
        <taxon>Flavobacteriia</taxon>
        <taxon>Flavobacteriales</taxon>
        <taxon>Crocinitomicaceae</taxon>
        <taxon>Fluviicola</taxon>
    </lineage>
</organism>
<evidence type="ECO:0000313" key="3">
    <source>
        <dbReference type="Proteomes" id="UP000007463"/>
    </source>
</evidence>
<feature type="domain" description="DUF6089" evidence="1">
    <location>
        <begin position="29"/>
        <end position="210"/>
    </location>
</feature>